<accession>A0A1F5S620</accession>
<dbReference type="Proteomes" id="UP000178323">
    <property type="component" value="Unassembled WGS sequence"/>
</dbReference>
<dbReference type="AlphaFoldDB" id="A0A1F5S620"/>
<evidence type="ECO:0000259" key="1">
    <source>
        <dbReference type="Pfam" id="PF12647"/>
    </source>
</evidence>
<proteinExistence type="predicted"/>
<evidence type="ECO:0000313" key="3">
    <source>
        <dbReference type="Proteomes" id="UP000178323"/>
    </source>
</evidence>
<dbReference type="EMBL" id="MFFS01000038">
    <property type="protein sequence ID" value="OGF22158.1"/>
    <property type="molecule type" value="Genomic_DNA"/>
</dbReference>
<name>A0A1F5S620_9BACT</name>
<reference evidence="2 3" key="1">
    <citation type="journal article" date="2016" name="Nat. Commun.">
        <title>Thousands of microbial genomes shed light on interconnected biogeochemical processes in an aquifer system.</title>
        <authorList>
            <person name="Anantharaman K."/>
            <person name="Brown C.T."/>
            <person name="Hug L.A."/>
            <person name="Sharon I."/>
            <person name="Castelle C.J."/>
            <person name="Probst A.J."/>
            <person name="Thomas B.C."/>
            <person name="Singh A."/>
            <person name="Wilkins M.J."/>
            <person name="Karaoz U."/>
            <person name="Brodie E.L."/>
            <person name="Williams K.H."/>
            <person name="Hubbard S.S."/>
            <person name="Banfield J.F."/>
        </authorList>
    </citation>
    <scope>NUCLEOTIDE SEQUENCE [LARGE SCALE GENOMIC DNA]</scope>
</reference>
<dbReference type="STRING" id="1797985.A2Y83_00965"/>
<organism evidence="2 3">
    <name type="scientific">Candidatus Falkowbacteria bacterium RBG_13_39_14</name>
    <dbReference type="NCBI Taxonomy" id="1797985"/>
    <lineage>
        <taxon>Bacteria</taxon>
        <taxon>Candidatus Falkowiibacteriota</taxon>
    </lineage>
</organism>
<protein>
    <recommendedName>
        <fullName evidence="1">RNHCP domain-containing protein</fullName>
    </recommendedName>
</protein>
<dbReference type="Pfam" id="PF12647">
    <property type="entry name" value="RNHCP"/>
    <property type="match status" value="1"/>
</dbReference>
<gene>
    <name evidence="2" type="ORF">A2Y83_00965</name>
</gene>
<dbReference type="InterPro" id="IPR024439">
    <property type="entry name" value="RNHCP"/>
</dbReference>
<sequence>MSQNFQKCKEDFICGKCGAKIEGDGYTNHCPHCLWSKHVDINPGDRASNCGGLMKPVKLEAKGKEIIIVHRCEKCGYEKRNKASIKDKLDILLRN</sequence>
<comment type="caution">
    <text evidence="2">The sequence shown here is derived from an EMBL/GenBank/DDBJ whole genome shotgun (WGS) entry which is preliminary data.</text>
</comment>
<evidence type="ECO:0000313" key="2">
    <source>
        <dbReference type="EMBL" id="OGF22158.1"/>
    </source>
</evidence>
<feature type="domain" description="RNHCP" evidence="1">
    <location>
        <begin position="10"/>
        <end position="92"/>
    </location>
</feature>